<dbReference type="PROSITE" id="PS00105">
    <property type="entry name" value="AA_TRANSFER_CLASS_1"/>
    <property type="match status" value="1"/>
</dbReference>
<evidence type="ECO:0000256" key="1">
    <source>
        <dbReference type="ARBA" id="ARBA00007441"/>
    </source>
</evidence>
<dbReference type="InterPro" id="IPR015424">
    <property type="entry name" value="PyrdxlP-dep_Trfase"/>
</dbReference>
<gene>
    <name evidence="4" type="ORF">FA10DRAFT_301427</name>
</gene>
<dbReference type="EMBL" id="KZ819636">
    <property type="protein sequence ID" value="PWN90149.1"/>
    <property type="molecule type" value="Genomic_DNA"/>
</dbReference>
<evidence type="ECO:0000259" key="3">
    <source>
        <dbReference type="Pfam" id="PF00155"/>
    </source>
</evidence>
<dbReference type="InterPro" id="IPR004838">
    <property type="entry name" value="NHTrfase_class1_PyrdxlP-BS"/>
</dbReference>
<dbReference type="PANTHER" id="PTHR43510">
    <property type="entry name" value="AMINOTRANSFERASE FUNCTION, HYPOTHETICAL (EUROFUNG)"/>
    <property type="match status" value="1"/>
</dbReference>
<dbReference type="Gene3D" id="3.90.1150.10">
    <property type="entry name" value="Aspartate Aminotransferase, domain 1"/>
    <property type="match status" value="1"/>
</dbReference>
<sequence length="396" mass="43491">MVFFEPFAVERWMDEYETRATHDLAETCSLSLPLNDVLQWSRDDGEPALDASDFFSKRMGYGHIAGSPKLRQNIASLYNGSIKPDDVLVTQGAIGANFLAIVSLVSKGDHVICVHPTYQQLYELPKTFGADVDLWRLRPESQWQHQLQDLEKLLTKKTSLVIINNPNNPTGQVIPTETLSRLAELVKEKAAPGALILCDEVYRPLFHSLDNGSAAPPSILELGLDNVIATGSLSKAFSLAGLRVGWIATARRDVLQRLHANRDYNTISVSGVDDELAARALGKQCRAKILQRNIELARTNRAMLQKWVETPGRGTSWVPTRAGTTALVHLGQNVDDEAFCRALNEERGVNIVPAGLAFGQPGFVRIGYVGDSNVLSEGLEITGIAFSGEVVHLDRI</sequence>
<dbReference type="InterPro" id="IPR015421">
    <property type="entry name" value="PyrdxlP-dep_Trfase_major"/>
</dbReference>
<dbReference type="InParanoid" id="A0A316YLM6"/>
<dbReference type="Gene3D" id="3.40.640.10">
    <property type="entry name" value="Type I PLP-dependent aspartate aminotransferase-like (Major domain)"/>
    <property type="match status" value="1"/>
</dbReference>
<dbReference type="AlphaFoldDB" id="A0A316YLM6"/>
<evidence type="ECO:0000256" key="2">
    <source>
        <dbReference type="ARBA" id="ARBA00022898"/>
    </source>
</evidence>
<feature type="domain" description="Aminotransferase class I/classII large" evidence="3">
    <location>
        <begin position="55"/>
        <end position="377"/>
    </location>
</feature>
<organism evidence="4 5">
    <name type="scientific">Acaromyces ingoldii</name>
    <dbReference type="NCBI Taxonomy" id="215250"/>
    <lineage>
        <taxon>Eukaryota</taxon>
        <taxon>Fungi</taxon>
        <taxon>Dikarya</taxon>
        <taxon>Basidiomycota</taxon>
        <taxon>Ustilaginomycotina</taxon>
        <taxon>Exobasidiomycetes</taxon>
        <taxon>Exobasidiales</taxon>
        <taxon>Cryptobasidiaceae</taxon>
        <taxon>Acaromyces</taxon>
    </lineage>
</organism>
<dbReference type="CDD" id="cd00609">
    <property type="entry name" value="AAT_like"/>
    <property type="match status" value="1"/>
</dbReference>
<protein>
    <submittedName>
        <fullName evidence="4">PLP-dependent transferase</fullName>
    </submittedName>
</protein>
<reference evidence="4" key="1">
    <citation type="journal article" date="2018" name="Mol. Biol. Evol.">
        <title>Broad Genomic Sampling Reveals a Smut Pathogenic Ancestry of the Fungal Clade Ustilaginomycotina.</title>
        <authorList>
            <person name="Kijpornyongpan T."/>
            <person name="Mondo S.J."/>
            <person name="Barry K."/>
            <person name="Sandor L."/>
            <person name="Lee J."/>
            <person name="Lipzen A."/>
            <person name="Pangilinan J."/>
            <person name="LaButti K."/>
            <person name="Hainaut M."/>
            <person name="Henrissat B."/>
            <person name="Grigoriev I.V."/>
            <person name="Spatafora J.W."/>
            <person name="Aime M.C."/>
        </authorList>
    </citation>
    <scope>NUCLEOTIDE SEQUENCE [LARGE SCALE GENOMIC DNA]</scope>
    <source>
        <strain evidence="4">MCA 4198</strain>
    </source>
</reference>
<dbReference type="STRING" id="215250.A0A316YLM6"/>
<dbReference type="Proteomes" id="UP000245768">
    <property type="component" value="Unassembled WGS sequence"/>
</dbReference>
<dbReference type="GeneID" id="37046900"/>
<dbReference type="GO" id="GO:0030170">
    <property type="term" value="F:pyridoxal phosphate binding"/>
    <property type="evidence" value="ECO:0007669"/>
    <property type="project" value="InterPro"/>
</dbReference>
<name>A0A316YLM6_9BASI</name>
<dbReference type="OrthoDB" id="7042322at2759"/>
<evidence type="ECO:0000313" key="4">
    <source>
        <dbReference type="EMBL" id="PWN90149.1"/>
    </source>
</evidence>
<keyword evidence="2" id="KW-0663">Pyridoxal phosphate</keyword>
<dbReference type="SUPFAM" id="SSF53383">
    <property type="entry name" value="PLP-dependent transferases"/>
    <property type="match status" value="1"/>
</dbReference>
<dbReference type="RefSeq" id="XP_025377347.1">
    <property type="nucleotide sequence ID" value="XM_025524984.1"/>
</dbReference>
<dbReference type="InterPro" id="IPR004839">
    <property type="entry name" value="Aminotransferase_I/II_large"/>
</dbReference>
<evidence type="ECO:0000313" key="5">
    <source>
        <dbReference type="Proteomes" id="UP000245768"/>
    </source>
</evidence>
<keyword evidence="5" id="KW-1185">Reference proteome</keyword>
<dbReference type="InterPro" id="IPR015422">
    <property type="entry name" value="PyrdxlP-dep_Trfase_small"/>
</dbReference>
<dbReference type="Pfam" id="PF00155">
    <property type="entry name" value="Aminotran_1_2"/>
    <property type="match status" value="1"/>
</dbReference>
<comment type="similarity">
    <text evidence="1">Belongs to the class-I pyridoxal-phosphate-dependent aminotransferase family.</text>
</comment>
<dbReference type="GO" id="GO:0016740">
    <property type="term" value="F:transferase activity"/>
    <property type="evidence" value="ECO:0007669"/>
    <property type="project" value="UniProtKB-KW"/>
</dbReference>
<proteinExistence type="inferred from homology"/>
<accession>A0A316YLM6</accession>
<dbReference type="PANTHER" id="PTHR43510:SF1">
    <property type="entry name" value="AMINOTRANSFERASE FUNCTION, HYPOTHETICAL (EUROFUNG)"/>
    <property type="match status" value="1"/>
</dbReference>
<keyword evidence="4" id="KW-0808">Transferase</keyword>